<dbReference type="InterPro" id="IPR036770">
    <property type="entry name" value="Ankyrin_rpt-contain_sf"/>
</dbReference>
<dbReference type="Gene3D" id="1.25.40.20">
    <property type="entry name" value="Ankyrin repeat-containing domain"/>
    <property type="match status" value="2"/>
</dbReference>
<dbReference type="PANTHER" id="PTHR18063:SF6">
    <property type="entry name" value="UBIQUITIN CARBOXYL-TERMINAL HYDROLASE"/>
    <property type="match status" value="1"/>
</dbReference>
<dbReference type="Pfam" id="PF04424">
    <property type="entry name" value="MINDY_DUB"/>
    <property type="match status" value="1"/>
</dbReference>
<dbReference type="PANTHER" id="PTHR18063">
    <property type="entry name" value="NF-E2 INDUCIBLE PROTEIN"/>
    <property type="match status" value="1"/>
</dbReference>
<dbReference type="SUPFAM" id="SSF48403">
    <property type="entry name" value="Ankyrin repeat"/>
    <property type="match status" value="1"/>
</dbReference>
<dbReference type="GO" id="GO:1990380">
    <property type="term" value="F:K48-linked deubiquitinase activity"/>
    <property type="evidence" value="ECO:0007669"/>
    <property type="project" value="InterPro"/>
</dbReference>
<feature type="compositionally biased region" description="Basic and acidic residues" evidence="1">
    <location>
        <begin position="252"/>
        <end position="262"/>
    </location>
</feature>
<dbReference type="GO" id="GO:0071108">
    <property type="term" value="P:protein K48-linked deubiquitination"/>
    <property type="evidence" value="ECO:0007669"/>
    <property type="project" value="TreeGrafter"/>
</dbReference>
<gene>
    <name evidence="3" type="ORF">PLBR_LOCUS797</name>
</gene>
<dbReference type="Proteomes" id="UP000290189">
    <property type="component" value="Unassembled WGS sequence"/>
</dbReference>
<evidence type="ECO:0000256" key="1">
    <source>
        <dbReference type="SAM" id="MobiDB-lite"/>
    </source>
</evidence>
<dbReference type="GO" id="GO:0071944">
    <property type="term" value="C:cell periphery"/>
    <property type="evidence" value="ECO:0007669"/>
    <property type="project" value="TreeGrafter"/>
</dbReference>
<proteinExistence type="predicted"/>
<geneLocation type="mitochondrion" evidence="3"/>
<dbReference type="EMBL" id="OVEO01000001">
    <property type="protein sequence ID" value="SPQ93582.1"/>
    <property type="molecule type" value="Genomic_DNA"/>
</dbReference>
<dbReference type="GO" id="GO:0016807">
    <property type="term" value="F:cysteine-type carboxypeptidase activity"/>
    <property type="evidence" value="ECO:0007669"/>
    <property type="project" value="TreeGrafter"/>
</dbReference>
<feature type="region of interest" description="Disordered" evidence="1">
    <location>
        <begin position="252"/>
        <end position="277"/>
    </location>
</feature>
<dbReference type="Pfam" id="PF12796">
    <property type="entry name" value="Ank_2"/>
    <property type="match status" value="1"/>
</dbReference>
<dbReference type="InterPro" id="IPR002110">
    <property type="entry name" value="Ankyrin_rpt"/>
</dbReference>
<feature type="domain" description="MINDY deubiquitinase" evidence="2">
    <location>
        <begin position="5"/>
        <end position="238"/>
    </location>
</feature>
<dbReference type="GO" id="GO:0005829">
    <property type="term" value="C:cytosol"/>
    <property type="evidence" value="ECO:0007669"/>
    <property type="project" value="TreeGrafter"/>
</dbReference>
<dbReference type="AlphaFoldDB" id="A0A3P3Y0A9"/>
<dbReference type="InterPro" id="IPR007518">
    <property type="entry name" value="MINDY"/>
</dbReference>
<sequence>MEPAVYRVKWIRYEGRQTPILLQSVNGPCPLIAVCNVLLLGNRISVTAGTATVSYPTLHGLLQSYFSARAAEMSPSKVENYLRQVNDVLGNLESTQTGLNVNPIFSSCSAFEFTVELQLFDLCGVELVHTWVYDSDDQQLRSAISDMSYNQVTNIITATDYPDKERQQCLQRWLSETSSQQTLLGQSLVASHMGEGAMSILFAHNHFFVLLKHHSMVYELVTNADIAAADPRITWRSFGPARITHYDDVFQDLSHSDPDTPARSHTPGAYPGQQRQTHQQPAGLISAIISKSGHHHNCRSGQGMWWRAARRAKAAPRPDTEDLLCTAAAAGDVATVLRLLSDEPTSALHYAVVHGQADVVRAMLGRLEMSPQLVLTAAEHGHYDIVALLLGAEGSDPGAMESMIFRQAAGRGDRLLVSMLLEDARVNPDALSSGALCQAAARGHLRVVQELLNDGRSTNLVEALRGAARGHHRDVVVCLIGHPCTVPKCVIKYLLEERDHDLTVMTAVRDAGWIAIPNECLDIVFLFVFGDLDTPTIRQLFHKL</sequence>
<reference evidence="3 4" key="1">
    <citation type="submission" date="2018-03" db="EMBL/GenBank/DDBJ databases">
        <authorList>
            <person name="Fogelqvist J."/>
        </authorList>
    </citation>
    <scope>NUCLEOTIDE SEQUENCE [LARGE SCALE GENOMIC DNA]</scope>
</reference>
<evidence type="ECO:0000313" key="3">
    <source>
        <dbReference type="EMBL" id="SPQ93582.1"/>
    </source>
</evidence>
<accession>A0A3P3Y0A9</accession>
<protein>
    <recommendedName>
        <fullName evidence="2">MINDY deubiquitinase domain-containing protein</fullName>
    </recommendedName>
</protein>
<name>A0A3P3Y0A9_PLABS</name>
<organism evidence="3 4">
    <name type="scientific">Plasmodiophora brassicae</name>
    <name type="common">Clubroot disease agent</name>
    <dbReference type="NCBI Taxonomy" id="37360"/>
    <lineage>
        <taxon>Eukaryota</taxon>
        <taxon>Sar</taxon>
        <taxon>Rhizaria</taxon>
        <taxon>Endomyxa</taxon>
        <taxon>Phytomyxea</taxon>
        <taxon>Plasmodiophorida</taxon>
        <taxon>Plasmodiophoridae</taxon>
        <taxon>Plasmodiophora</taxon>
    </lineage>
</organism>
<evidence type="ECO:0000259" key="2">
    <source>
        <dbReference type="Pfam" id="PF04424"/>
    </source>
</evidence>
<evidence type="ECO:0000313" key="4">
    <source>
        <dbReference type="Proteomes" id="UP000290189"/>
    </source>
</evidence>
<keyword evidence="3" id="KW-0496">Mitochondrion</keyword>
<dbReference type="InterPro" id="IPR033979">
    <property type="entry name" value="MINDY_domain"/>
</dbReference>
<dbReference type="GO" id="GO:0004843">
    <property type="term" value="F:cysteine-type deubiquitinase activity"/>
    <property type="evidence" value="ECO:0007669"/>
    <property type="project" value="InterPro"/>
</dbReference>